<dbReference type="AlphaFoldDB" id="A0AAE3XSQ9"/>
<protein>
    <submittedName>
        <fullName evidence="5">SpoVK/Ycf46/Vps4 family AAA+-type ATPase</fullName>
    </submittedName>
</protein>
<evidence type="ECO:0000256" key="1">
    <source>
        <dbReference type="ARBA" id="ARBA00006914"/>
    </source>
</evidence>
<keyword evidence="6" id="KW-1185">Reference proteome</keyword>
<dbReference type="InterPro" id="IPR050221">
    <property type="entry name" value="26S_Proteasome_ATPase"/>
</dbReference>
<organism evidence="5 6">
    <name type="scientific">Aureibacter tunicatorum</name>
    <dbReference type="NCBI Taxonomy" id="866807"/>
    <lineage>
        <taxon>Bacteria</taxon>
        <taxon>Pseudomonadati</taxon>
        <taxon>Bacteroidota</taxon>
        <taxon>Cytophagia</taxon>
        <taxon>Cytophagales</taxon>
        <taxon>Persicobacteraceae</taxon>
        <taxon>Aureibacter</taxon>
    </lineage>
</organism>
<dbReference type="Proteomes" id="UP001185092">
    <property type="component" value="Unassembled WGS sequence"/>
</dbReference>
<dbReference type="Gene3D" id="3.40.50.300">
    <property type="entry name" value="P-loop containing nucleotide triphosphate hydrolases"/>
    <property type="match status" value="1"/>
</dbReference>
<comment type="similarity">
    <text evidence="1">Belongs to the AAA ATPase family.</text>
</comment>
<dbReference type="SMART" id="SM00382">
    <property type="entry name" value="AAA"/>
    <property type="match status" value="1"/>
</dbReference>
<dbReference type="GO" id="GO:0005524">
    <property type="term" value="F:ATP binding"/>
    <property type="evidence" value="ECO:0007669"/>
    <property type="project" value="UniProtKB-KW"/>
</dbReference>
<dbReference type="InterPro" id="IPR003959">
    <property type="entry name" value="ATPase_AAA_core"/>
</dbReference>
<accession>A0AAE3XSQ9</accession>
<feature type="domain" description="AAA+ ATPase" evidence="4">
    <location>
        <begin position="232"/>
        <end position="366"/>
    </location>
</feature>
<dbReference type="InterPro" id="IPR003593">
    <property type="entry name" value="AAA+_ATPase"/>
</dbReference>
<gene>
    <name evidence="5" type="ORF">HNQ88_004984</name>
</gene>
<evidence type="ECO:0000313" key="5">
    <source>
        <dbReference type="EMBL" id="MDR6241897.1"/>
    </source>
</evidence>
<keyword evidence="2" id="KW-0547">Nucleotide-binding</keyword>
<comment type="caution">
    <text evidence="5">The sequence shown here is derived from an EMBL/GenBank/DDBJ whole genome shotgun (WGS) entry which is preliminary data.</text>
</comment>
<dbReference type="Pfam" id="PF00004">
    <property type="entry name" value="AAA"/>
    <property type="match status" value="1"/>
</dbReference>
<evidence type="ECO:0000259" key="4">
    <source>
        <dbReference type="SMART" id="SM00382"/>
    </source>
</evidence>
<dbReference type="GO" id="GO:0016887">
    <property type="term" value="F:ATP hydrolysis activity"/>
    <property type="evidence" value="ECO:0007669"/>
    <property type="project" value="InterPro"/>
</dbReference>
<dbReference type="EMBL" id="JAVDQD010000013">
    <property type="protein sequence ID" value="MDR6241897.1"/>
    <property type="molecule type" value="Genomic_DNA"/>
</dbReference>
<proteinExistence type="inferred from homology"/>
<evidence type="ECO:0000256" key="2">
    <source>
        <dbReference type="ARBA" id="ARBA00022741"/>
    </source>
</evidence>
<sequence length="438" mass="50316">MSTAEQLFEEFKWIKKIFEARNQDKSTDFHLLAEDNLLPEISNTSYQSIFKETNEEDPYQRLLLALSLAATACPAIIDIFKNPSNDFALYLSPEGFALPTNETFLRMATGENYQHRISIQQAYTSSSNPMVSNHWLRLAEVDIKATESPLFKPLEPTSKLLKMLDLQNDSQEQQSMENEQEKFPAKLITTKLEWSDIVFNSKTSEKLNEAVSYHYHKDTLAQEMGFGKHMKKGIRIIFHGPSGTGKTLTATALGKKLGKPVYRVDVPNIVSKYIGETNKNLEQLFAMAEGKDWILFFDEGDALLGKRSSQQSDHKSSHYANQEIAYLLQRIEDFDGIIIIATNLKQNMDSAFMRRFELSIPFELPDYENRQKLWETYWPSRLQKSDDLDLTQIVKANKLSAASIINVLKRISLKCILSKNMIVHKELLESCIDEERYK</sequence>
<dbReference type="PANTHER" id="PTHR23073">
    <property type="entry name" value="26S PROTEASOME REGULATORY SUBUNIT"/>
    <property type="match status" value="1"/>
</dbReference>
<dbReference type="SUPFAM" id="SSF52540">
    <property type="entry name" value="P-loop containing nucleoside triphosphate hydrolases"/>
    <property type="match status" value="1"/>
</dbReference>
<evidence type="ECO:0000256" key="3">
    <source>
        <dbReference type="ARBA" id="ARBA00022840"/>
    </source>
</evidence>
<name>A0AAE3XSQ9_9BACT</name>
<reference evidence="5" key="1">
    <citation type="submission" date="2023-07" db="EMBL/GenBank/DDBJ databases">
        <title>Genomic Encyclopedia of Type Strains, Phase IV (KMG-IV): sequencing the most valuable type-strain genomes for metagenomic binning, comparative biology and taxonomic classification.</title>
        <authorList>
            <person name="Goeker M."/>
        </authorList>
    </citation>
    <scope>NUCLEOTIDE SEQUENCE</scope>
    <source>
        <strain evidence="5">DSM 26174</strain>
    </source>
</reference>
<dbReference type="CDD" id="cd19481">
    <property type="entry name" value="RecA-like_protease"/>
    <property type="match status" value="1"/>
</dbReference>
<evidence type="ECO:0000313" key="6">
    <source>
        <dbReference type="Proteomes" id="UP001185092"/>
    </source>
</evidence>
<dbReference type="InterPro" id="IPR027417">
    <property type="entry name" value="P-loop_NTPase"/>
</dbReference>
<keyword evidence="3" id="KW-0067">ATP-binding</keyword>
<dbReference type="RefSeq" id="WP_309943087.1">
    <property type="nucleotide sequence ID" value="NZ_AP025310.1"/>
</dbReference>